<proteinExistence type="predicted"/>
<keyword evidence="1" id="KW-0472">Membrane</keyword>
<gene>
    <name evidence="2" type="ORF">PBRA_006397</name>
    <name evidence="3" type="ORF">PLBR_LOCUS2358</name>
</gene>
<dbReference type="Proteomes" id="UP000039324">
    <property type="component" value="Unassembled WGS sequence"/>
</dbReference>
<dbReference type="EMBL" id="CDSF01000083">
    <property type="protein sequence ID" value="CEO98283.1"/>
    <property type="molecule type" value="Genomic_DNA"/>
</dbReference>
<evidence type="ECO:0000313" key="4">
    <source>
        <dbReference type="Proteomes" id="UP000039324"/>
    </source>
</evidence>
<reference evidence="3 5" key="2">
    <citation type="submission" date="2018-03" db="EMBL/GenBank/DDBJ databases">
        <authorList>
            <person name="Fogelqvist J."/>
        </authorList>
    </citation>
    <scope>NUCLEOTIDE SEQUENCE [LARGE SCALE GENOMIC DNA]</scope>
</reference>
<name>A0A0G4ISG2_PLABS</name>
<evidence type="ECO:0000313" key="3">
    <source>
        <dbReference type="EMBL" id="SPQ95143.1"/>
    </source>
</evidence>
<reference evidence="2 4" key="1">
    <citation type="submission" date="2015-02" db="EMBL/GenBank/DDBJ databases">
        <authorList>
            <person name="Chooi Y.-H."/>
        </authorList>
    </citation>
    <scope>NUCLEOTIDE SEQUENCE [LARGE SCALE GENOMIC DNA]</scope>
    <source>
        <strain evidence="2">E3</strain>
    </source>
</reference>
<feature type="transmembrane region" description="Helical" evidence="1">
    <location>
        <begin position="21"/>
        <end position="42"/>
    </location>
</feature>
<accession>A0A0G4ISG2</accession>
<sequence>MALRRNSSSRVWVGERVLGKRTIRILLVVLAVQFTAIVWYTAHISGTSTASLRATLDNLIQQRPQQREHAQVPLSSARTCTGETYSDDSWKYKSCHLQNVCYDGNWEGVFTYYADRSNAAGIPAPGDLAVSVSPLGATHAAIKFEPAVVLGDIPRDVEWADDDVTVLAVEYNGSNFGHVLGDSVFPWWRLLDMFGFEGDFQPIHLILTPPFTYSCAWHHERNPSFGMMDVCMAFYDKVATPLTGRKLVYLQERYNVTRTGPKRTCFRNLLVGIGLLADHGFDKTVHGRLHGGDNLDLHLIGGGPTLWRFRNAYMERLGLDPYRLPVAGHHDVVFSERKGRAWYDAKHAEQLLRSRLDTTTTDIVPPVQFQELTMKQQVDLLSSAKVFVTFPGGASYISLFLARGSTVIFIYGEGNVAENRQDYPLHNNMAHINVVWLKGNVTGPDSLVVFNDQELIQQVQLALQREPIANHH</sequence>
<dbReference type="OrthoDB" id="529273at2759"/>
<keyword evidence="3" id="KW-0496">Mitochondrion</keyword>
<evidence type="ECO:0000256" key="1">
    <source>
        <dbReference type="SAM" id="Phobius"/>
    </source>
</evidence>
<dbReference type="AlphaFoldDB" id="A0A0G4ISG2"/>
<keyword evidence="4" id="KW-1185">Reference proteome</keyword>
<geneLocation type="mitochondrion" evidence="3"/>
<protein>
    <submittedName>
        <fullName evidence="2">Uncharacterized protein</fullName>
    </submittedName>
</protein>
<dbReference type="EMBL" id="OVEO01000003">
    <property type="protein sequence ID" value="SPQ95143.1"/>
    <property type="molecule type" value="Genomic_DNA"/>
</dbReference>
<dbReference type="OMA" id="CAWHHER"/>
<keyword evidence="1" id="KW-0812">Transmembrane</keyword>
<evidence type="ECO:0000313" key="5">
    <source>
        <dbReference type="Proteomes" id="UP000290189"/>
    </source>
</evidence>
<evidence type="ECO:0000313" key="2">
    <source>
        <dbReference type="EMBL" id="CEO98283.1"/>
    </source>
</evidence>
<keyword evidence="1" id="KW-1133">Transmembrane helix</keyword>
<organism evidence="2 4">
    <name type="scientific">Plasmodiophora brassicae</name>
    <name type="common">Clubroot disease agent</name>
    <dbReference type="NCBI Taxonomy" id="37360"/>
    <lineage>
        <taxon>Eukaryota</taxon>
        <taxon>Sar</taxon>
        <taxon>Rhizaria</taxon>
        <taxon>Endomyxa</taxon>
        <taxon>Phytomyxea</taxon>
        <taxon>Plasmodiophorida</taxon>
        <taxon>Plasmodiophoridae</taxon>
        <taxon>Plasmodiophora</taxon>
    </lineage>
</organism>
<dbReference type="Proteomes" id="UP000290189">
    <property type="component" value="Unassembled WGS sequence"/>
</dbReference>